<evidence type="ECO:0000256" key="2">
    <source>
        <dbReference type="SAM" id="MobiDB-lite"/>
    </source>
</evidence>
<proteinExistence type="predicted"/>
<feature type="coiled-coil region" evidence="1">
    <location>
        <begin position="482"/>
        <end position="509"/>
    </location>
</feature>
<feature type="non-terminal residue" evidence="3">
    <location>
        <position position="1001"/>
    </location>
</feature>
<name>A0ABN9XX07_9DINO</name>
<evidence type="ECO:0000313" key="3">
    <source>
        <dbReference type="EMBL" id="CAK0903390.1"/>
    </source>
</evidence>
<keyword evidence="4" id="KW-1185">Reference proteome</keyword>
<gene>
    <name evidence="3" type="ORF">PCOR1329_LOCUS79725</name>
</gene>
<comment type="caution">
    <text evidence="3">The sequence shown here is derived from an EMBL/GenBank/DDBJ whole genome shotgun (WGS) entry which is preliminary data.</text>
</comment>
<feature type="compositionally biased region" description="Polar residues" evidence="2">
    <location>
        <begin position="727"/>
        <end position="736"/>
    </location>
</feature>
<reference evidence="3" key="1">
    <citation type="submission" date="2023-10" db="EMBL/GenBank/DDBJ databases">
        <authorList>
            <person name="Chen Y."/>
            <person name="Shah S."/>
            <person name="Dougan E. K."/>
            <person name="Thang M."/>
            <person name="Chan C."/>
        </authorList>
    </citation>
    <scope>NUCLEOTIDE SEQUENCE [LARGE SCALE GENOMIC DNA]</scope>
</reference>
<accession>A0ABN9XX07</accession>
<dbReference type="Proteomes" id="UP001189429">
    <property type="component" value="Unassembled WGS sequence"/>
</dbReference>
<protein>
    <submittedName>
        <fullName evidence="3">Uncharacterized protein</fullName>
    </submittedName>
</protein>
<feature type="region of interest" description="Disordered" evidence="2">
    <location>
        <begin position="359"/>
        <end position="378"/>
    </location>
</feature>
<dbReference type="EMBL" id="CAUYUJ010021217">
    <property type="protein sequence ID" value="CAK0903390.1"/>
    <property type="molecule type" value="Genomic_DNA"/>
</dbReference>
<keyword evidence="1" id="KW-0175">Coiled coil</keyword>
<sequence length="1001" mass="112007">MQEAYGDLSGNELQTQVFRDYLMDPSNPDVRLPFFTSNGQDVFARHKMNNRNFAAYRENLVRKILKKGLMEGVRGEAWAIPSEKSTGVVNIERHQLHLLSHATLAEAVYEACRRKHTNRYVKTTLENGLKVKVFHPRSPAFICEYLKEIHNEFHTGAQTSYLEKYDTCKDIEIEWAKNCKDKGIVARNLPTKGPNTYRKQYWKWIGENRRTAFRNWPLFFKAKNFLRSMVQRKQFTIYKERAEQECDMGNPAISVEDVLLINYDLFTTINQFADAIPKNHLDAILQEALRFVYPGVADDDDSDPMWLLKSKSAAEVAIKVLKCPMSGTALYLSSAKKNKAGEAKAVSKMKEETLTSTVELISESPQNPSTENDPLSASKNDDIDMGKRLLDDVYANVASCIQHVPDEKLDWNVIKDVYSKSLYFIFDEKPPPDFAIQNTDDEKVKWPTVRDALKETIARAHVGAINTASVTASPAARDPAVARRQEVEAKVLAERIQKAQSDLISMKDKIKKWLDTNDCSAPLQTHECFPVVLSKLLRSAVGKTKELKKSGRDEMTLGEIVAIVAAAFTSDAPRFGTEFTQTAQNLLITLDGKDELPEDLTDIFENMERSRYFCIVRTECVIQLVRAVAAPPMIRDRKSKQDIVDRCENLTEVIDDVASCDIVKELAGDEQKKSFTHFWSSALKVASDQQALKSFLAQEISTARAGTAADIAKSVEEAMKAAGQGQDPATTQQTAPNAIDEPKVLSDDVLSKFTNVEARFTEHGALWGELMTTTAAATGSEDHSTTSASAIPAKLRCSIMECLLFKLQSVMAEAAMLKRLATSDDGLDNCYYDPSLKTPGLWAKEQKFTILNYWGPLTLVPTLGCWKVCTFDNTPIYVRSPLPKSPPLLSHFPAAWLVRTIGINNDTGGPTERATMELKFKEHTIEFVYAESLIAKEVKHKISFSMPYLQLTGPEATAPGTSTTPTTGPFELTRPWDDVKEVFLLPAGCKKYNAKTAELAK</sequence>
<organism evidence="3 4">
    <name type="scientific">Prorocentrum cordatum</name>
    <dbReference type="NCBI Taxonomy" id="2364126"/>
    <lineage>
        <taxon>Eukaryota</taxon>
        <taxon>Sar</taxon>
        <taxon>Alveolata</taxon>
        <taxon>Dinophyceae</taxon>
        <taxon>Prorocentrales</taxon>
        <taxon>Prorocentraceae</taxon>
        <taxon>Prorocentrum</taxon>
    </lineage>
</organism>
<feature type="region of interest" description="Disordered" evidence="2">
    <location>
        <begin position="719"/>
        <end position="741"/>
    </location>
</feature>
<evidence type="ECO:0000256" key="1">
    <source>
        <dbReference type="SAM" id="Coils"/>
    </source>
</evidence>
<evidence type="ECO:0000313" key="4">
    <source>
        <dbReference type="Proteomes" id="UP001189429"/>
    </source>
</evidence>